<dbReference type="OrthoDB" id="42878at2157"/>
<evidence type="ECO:0000313" key="3">
    <source>
        <dbReference type="Proteomes" id="UP000002595"/>
    </source>
</evidence>
<dbReference type="eggNOG" id="arCOG00332">
    <property type="taxonomic scope" value="Archaea"/>
</dbReference>
<name>A1RU77_PYRIL</name>
<dbReference type="EMBL" id="CP000504">
    <property type="protein sequence ID" value="ABL88509.1"/>
    <property type="molecule type" value="Genomic_DNA"/>
</dbReference>
<dbReference type="PANTHER" id="PTHR43255:SF2">
    <property type="entry name" value="HETERODISULFIDE REDUCTASE RELATED PROTEIN"/>
    <property type="match status" value="1"/>
</dbReference>
<keyword evidence="3" id="KW-1185">Reference proteome</keyword>
<gene>
    <name evidence="2" type="ordered locus">Pisl_1346</name>
</gene>
<dbReference type="Proteomes" id="UP000002595">
    <property type="component" value="Chromosome"/>
</dbReference>
<protein>
    <recommendedName>
        <fullName evidence="1">Cysteine-rich domain-containing protein</fullName>
    </recommendedName>
</protein>
<dbReference type="Pfam" id="PF02754">
    <property type="entry name" value="CCG"/>
    <property type="match status" value="1"/>
</dbReference>
<proteinExistence type="predicted"/>
<dbReference type="HOGENOM" id="CLU_023081_2_1_2"/>
<organism evidence="2 3">
    <name type="scientific">Pyrobaculum islandicum (strain DSM 4184 / JCM 9189 / GEO3)</name>
    <dbReference type="NCBI Taxonomy" id="384616"/>
    <lineage>
        <taxon>Archaea</taxon>
        <taxon>Thermoproteota</taxon>
        <taxon>Thermoprotei</taxon>
        <taxon>Thermoproteales</taxon>
        <taxon>Thermoproteaceae</taxon>
        <taxon>Pyrobaculum</taxon>
    </lineage>
</organism>
<dbReference type="KEGG" id="pis:Pisl_1346"/>
<dbReference type="RefSeq" id="WP_011763084.1">
    <property type="nucleotide sequence ID" value="NC_008701.1"/>
</dbReference>
<dbReference type="GeneID" id="4617754"/>
<evidence type="ECO:0000313" key="2">
    <source>
        <dbReference type="EMBL" id="ABL88509.1"/>
    </source>
</evidence>
<reference evidence="2" key="1">
    <citation type="submission" date="2006-12" db="EMBL/GenBank/DDBJ databases">
        <title>Complete sequence of Pyrobaculum islandicum DSM 4184.</title>
        <authorList>
            <person name="Copeland A."/>
            <person name="Lucas S."/>
            <person name="Lapidus A."/>
            <person name="Barry K."/>
            <person name="Detter J.C."/>
            <person name="Glavina del Rio T."/>
            <person name="Dalin E."/>
            <person name="Tice H."/>
            <person name="Pitluck S."/>
            <person name="Meincke L."/>
            <person name="Brettin T."/>
            <person name="Bruce D."/>
            <person name="Han C."/>
            <person name="Tapia R."/>
            <person name="Gilna P."/>
            <person name="Schmutz J."/>
            <person name="Larimer F."/>
            <person name="Land M."/>
            <person name="Hauser L."/>
            <person name="Kyrpides N."/>
            <person name="Mikhailova N."/>
            <person name="Cozen A.E."/>
            <person name="Fitz-Gibbon S.T."/>
            <person name="House C.H."/>
            <person name="Saltikov C."/>
            <person name="Lowe T."/>
            <person name="Richardson P."/>
        </authorList>
    </citation>
    <scope>NUCLEOTIDE SEQUENCE [LARGE SCALE GENOMIC DNA]</scope>
    <source>
        <strain evidence="2">DSM 4184</strain>
    </source>
</reference>
<dbReference type="GO" id="GO:0016491">
    <property type="term" value="F:oxidoreductase activity"/>
    <property type="evidence" value="ECO:0007669"/>
    <property type="project" value="UniProtKB-ARBA"/>
</dbReference>
<dbReference type="PANTHER" id="PTHR43255">
    <property type="entry name" value="IRON-SULFUR-BINDING OXIDOREDUCTASE FADF-RELATED-RELATED"/>
    <property type="match status" value="1"/>
</dbReference>
<dbReference type="GO" id="GO:0005886">
    <property type="term" value="C:plasma membrane"/>
    <property type="evidence" value="ECO:0007669"/>
    <property type="project" value="TreeGrafter"/>
</dbReference>
<dbReference type="InterPro" id="IPR051460">
    <property type="entry name" value="HdrC_iron-sulfur_subunit"/>
</dbReference>
<feature type="domain" description="Cysteine-rich" evidence="1">
    <location>
        <begin position="206"/>
        <end position="289"/>
    </location>
</feature>
<dbReference type="STRING" id="384616.Pisl_1346"/>
<accession>A1RU77</accession>
<evidence type="ECO:0000259" key="1">
    <source>
        <dbReference type="Pfam" id="PF02754"/>
    </source>
</evidence>
<dbReference type="InterPro" id="IPR004017">
    <property type="entry name" value="Cys_rich_dom"/>
</dbReference>
<sequence>MSIEWISKLRDIVVDSLNKSWLPFPIDEGLCESWKRGLESANSSTALYTSCMYHLAPVIEKAVESLEKYGATRGGLRSSLAAIAAKTFGGVLLKPDRAEVGRADEVLKRIYGLLRKSGVEFRLLDREIYSGALLYELGLVDDFAAYARRVALFFKERGIKRIITVDPHTHYVLEKIYPKYVDGFDIEVVSYLDLIKPGGVTLKGFAIHDSCLYARFLGRYDAVRKLLAAGEPVEDPFVTGRETAQCCGGPVESLFPDVARKVAETRVRELSRLSKRVVLLCPICYVNLKRASGGGLELYYLPEVVQT</sequence>
<dbReference type="AlphaFoldDB" id="A1RU77"/>